<reference evidence="1 2" key="1">
    <citation type="submission" date="2022-04" db="EMBL/GenBank/DDBJ databases">
        <title>Spirosoma sp. strain RP8 genome sequencing and assembly.</title>
        <authorList>
            <person name="Jung Y."/>
        </authorList>
    </citation>
    <scope>NUCLEOTIDE SEQUENCE [LARGE SCALE GENOMIC DNA]</scope>
    <source>
        <strain evidence="1 2">RP8</strain>
    </source>
</reference>
<accession>A0ABT0HPR9</accession>
<dbReference type="EMBL" id="JALPRF010000003">
    <property type="protein sequence ID" value="MCK8493565.1"/>
    <property type="molecule type" value="Genomic_DNA"/>
</dbReference>
<protein>
    <submittedName>
        <fullName evidence="1">Uncharacterized protein</fullName>
    </submittedName>
</protein>
<sequence>MFTILFEGLKEDGFTVSFGFYFESFDEAFEAAKEWALEEWGNADFNVFPSGFFTYKDMLIRVELEGIIVPGNNA</sequence>
<dbReference type="Proteomes" id="UP001202180">
    <property type="component" value="Unassembled WGS sequence"/>
</dbReference>
<keyword evidence="2" id="KW-1185">Reference proteome</keyword>
<organism evidence="1 2">
    <name type="scientific">Spirosoma liriopis</name>
    <dbReference type="NCBI Taxonomy" id="2937440"/>
    <lineage>
        <taxon>Bacteria</taxon>
        <taxon>Pseudomonadati</taxon>
        <taxon>Bacteroidota</taxon>
        <taxon>Cytophagia</taxon>
        <taxon>Cytophagales</taxon>
        <taxon>Cytophagaceae</taxon>
        <taxon>Spirosoma</taxon>
    </lineage>
</organism>
<name>A0ABT0HPR9_9BACT</name>
<evidence type="ECO:0000313" key="1">
    <source>
        <dbReference type="EMBL" id="MCK8493565.1"/>
    </source>
</evidence>
<evidence type="ECO:0000313" key="2">
    <source>
        <dbReference type="Proteomes" id="UP001202180"/>
    </source>
</evidence>
<gene>
    <name evidence="1" type="ORF">M0L20_16990</name>
</gene>
<dbReference type="RefSeq" id="WP_248478167.1">
    <property type="nucleotide sequence ID" value="NZ_JALPRF010000003.1"/>
</dbReference>
<proteinExistence type="predicted"/>
<comment type="caution">
    <text evidence="1">The sequence shown here is derived from an EMBL/GenBank/DDBJ whole genome shotgun (WGS) entry which is preliminary data.</text>
</comment>